<reference evidence="7 8" key="1">
    <citation type="submission" date="2020-08" db="EMBL/GenBank/DDBJ databases">
        <title>Genomic Encyclopedia of Type Strains, Phase IV (KMG-IV): sequencing the most valuable type-strain genomes for metagenomic binning, comparative biology and taxonomic classification.</title>
        <authorList>
            <person name="Goeker M."/>
        </authorList>
    </citation>
    <scope>NUCLEOTIDE SEQUENCE [LARGE SCALE GENOMIC DNA]</scope>
    <source>
        <strain evidence="7 8">YIM 65646</strain>
    </source>
</reference>
<dbReference type="GO" id="GO:0016705">
    <property type="term" value="F:oxidoreductase activity, acting on paired donors, with incorporation or reduction of molecular oxygen"/>
    <property type="evidence" value="ECO:0007669"/>
    <property type="project" value="UniProtKB-ARBA"/>
</dbReference>
<gene>
    <name evidence="7" type="ORF">HNR73_001808</name>
</gene>
<keyword evidence="8" id="KW-1185">Reference proteome</keyword>
<evidence type="ECO:0000256" key="3">
    <source>
        <dbReference type="ARBA" id="ARBA00023004"/>
    </source>
</evidence>
<protein>
    <submittedName>
        <fullName evidence="7">Rieske Fe-S protein</fullName>
    </submittedName>
</protein>
<dbReference type="AlphaFoldDB" id="A0A841FJE5"/>
<dbReference type="Pfam" id="PF00355">
    <property type="entry name" value="Rieske"/>
    <property type="match status" value="1"/>
</dbReference>
<keyword evidence="1" id="KW-0001">2Fe-2S</keyword>
<feature type="region of interest" description="Disordered" evidence="5">
    <location>
        <begin position="51"/>
        <end position="81"/>
    </location>
</feature>
<dbReference type="SUPFAM" id="SSF50022">
    <property type="entry name" value="ISP domain"/>
    <property type="match status" value="1"/>
</dbReference>
<keyword evidence="3" id="KW-0408">Iron</keyword>
<dbReference type="Proteomes" id="UP000548476">
    <property type="component" value="Unassembled WGS sequence"/>
</dbReference>
<keyword evidence="4" id="KW-0411">Iron-sulfur</keyword>
<dbReference type="Gene3D" id="2.102.10.10">
    <property type="entry name" value="Rieske [2Fe-2S] iron-sulphur domain"/>
    <property type="match status" value="1"/>
</dbReference>
<keyword evidence="2" id="KW-0479">Metal-binding</keyword>
<feature type="compositionally biased region" description="Low complexity" evidence="5">
    <location>
        <begin position="57"/>
        <end position="80"/>
    </location>
</feature>
<dbReference type="EMBL" id="JACHGT010000003">
    <property type="protein sequence ID" value="MBB6033958.1"/>
    <property type="molecule type" value="Genomic_DNA"/>
</dbReference>
<evidence type="ECO:0000256" key="4">
    <source>
        <dbReference type="ARBA" id="ARBA00023014"/>
    </source>
</evidence>
<dbReference type="RefSeq" id="WP_184786803.1">
    <property type="nucleotide sequence ID" value="NZ_BONT01000013.1"/>
</dbReference>
<dbReference type="PROSITE" id="PS51296">
    <property type="entry name" value="RIESKE"/>
    <property type="match status" value="1"/>
</dbReference>
<evidence type="ECO:0000259" key="6">
    <source>
        <dbReference type="PROSITE" id="PS51296"/>
    </source>
</evidence>
<organism evidence="7 8">
    <name type="scientific">Phytomonospora endophytica</name>
    <dbReference type="NCBI Taxonomy" id="714109"/>
    <lineage>
        <taxon>Bacteria</taxon>
        <taxon>Bacillati</taxon>
        <taxon>Actinomycetota</taxon>
        <taxon>Actinomycetes</taxon>
        <taxon>Micromonosporales</taxon>
        <taxon>Micromonosporaceae</taxon>
        <taxon>Phytomonospora</taxon>
    </lineage>
</organism>
<dbReference type="InterPro" id="IPR017941">
    <property type="entry name" value="Rieske_2Fe-2S"/>
</dbReference>
<accession>A0A841FJE5</accession>
<dbReference type="GO" id="GO:0004497">
    <property type="term" value="F:monooxygenase activity"/>
    <property type="evidence" value="ECO:0007669"/>
    <property type="project" value="UniProtKB-ARBA"/>
</dbReference>
<dbReference type="CDD" id="cd03467">
    <property type="entry name" value="Rieske"/>
    <property type="match status" value="1"/>
</dbReference>
<evidence type="ECO:0000313" key="7">
    <source>
        <dbReference type="EMBL" id="MBB6033958.1"/>
    </source>
</evidence>
<dbReference type="GO" id="GO:0051537">
    <property type="term" value="F:2 iron, 2 sulfur cluster binding"/>
    <property type="evidence" value="ECO:0007669"/>
    <property type="project" value="UniProtKB-KW"/>
</dbReference>
<evidence type="ECO:0000256" key="1">
    <source>
        <dbReference type="ARBA" id="ARBA00022714"/>
    </source>
</evidence>
<evidence type="ECO:0000256" key="2">
    <source>
        <dbReference type="ARBA" id="ARBA00022723"/>
    </source>
</evidence>
<comment type="caution">
    <text evidence="7">The sequence shown here is derived from an EMBL/GenBank/DDBJ whole genome shotgun (WGS) entry which is preliminary data.</text>
</comment>
<evidence type="ECO:0000313" key="8">
    <source>
        <dbReference type="Proteomes" id="UP000548476"/>
    </source>
</evidence>
<name>A0A841FJE5_9ACTN</name>
<evidence type="ECO:0000256" key="5">
    <source>
        <dbReference type="SAM" id="MobiDB-lite"/>
    </source>
</evidence>
<sequence>MNELKEAMPVQSASAVQLATEVVRSSRRGVLCGAFGVSAVAVLAACGSETDAPPPTGADTPAGNGESSPSTDGGDPPSEGALAKLAEIPVGGGLVAGNLVLVQPEDGKVVAFNRTCPHKGVQLPAPQDGTITCPSHGSEFKAADGSLSKGPATSGLTEVPVKIKGDEVFPA</sequence>
<dbReference type="GO" id="GO:0046872">
    <property type="term" value="F:metal ion binding"/>
    <property type="evidence" value="ECO:0007669"/>
    <property type="project" value="UniProtKB-KW"/>
</dbReference>
<dbReference type="InterPro" id="IPR036922">
    <property type="entry name" value="Rieske_2Fe-2S_sf"/>
</dbReference>
<proteinExistence type="predicted"/>
<feature type="domain" description="Rieske" evidence="6">
    <location>
        <begin position="80"/>
        <end position="170"/>
    </location>
</feature>